<evidence type="ECO:0000313" key="2">
    <source>
        <dbReference type="Proteomes" id="UP000827872"/>
    </source>
</evidence>
<evidence type="ECO:0000313" key="1">
    <source>
        <dbReference type="EMBL" id="KAH7989617.1"/>
    </source>
</evidence>
<accession>A0ACB8EC39</accession>
<sequence>MKLGKSSKHCESRPSIIIFLYREESRADVQLLYLPKIWPLHQLLSAEYLFAREVVFHYASTHAEHTLQLCKPFLKAWSFEHFPILSPSLLCNHCTTFAFKLFPVWGILMFCNTYCKRE</sequence>
<dbReference type="EMBL" id="CM037627">
    <property type="protein sequence ID" value="KAH7989617.1"/>
    <property type="molecule type" value="Genomic_DNA"/>
</dbReference>
<keyword evidence="2" id="KW-1185">Reference proteome</keyword>
<proteinExistence type="predicted"/>
<comment type="caution">
    <text evidence="1">The sequence shown here is derived from an EMBL/GenBank/DDBJ whole genome shotgun (WGS) entry which is preliminary data.</text>
</comment>
<dbReference type="Proteomes" id="UP000827872">
    <property type="component" value="Linkage Group LG14"/>
</dbReference>
<gene>
    <name evidence="1" type="ORF">K3G42_011659</name>
</gene>
<reference evidence="1" key="1">
    <citation type="submission" date="2021-08" db="EMBL/GenBank/DDBJ databases">
        <title>The first chromosome-level gecko genome reveals the dynamic sex chromosomes of Neotropical dwarf geckos (Sphaerodactylidae: Sphaerodactylus).</title>
        <authorList>
            <person name="Pinto B.J."/>
            <person name="Keating S.E."/>
            <person name="Gamble T."/>
        </authorList>
    </citation>
    <scope>NUCLEOTIDE SEQUENCE</scope>
    <source>
        <strain evidence="1">TG3544</strain>
    </source>
</reference>
<organism evidence="1 2">
    <name type="scientific">Sphaerodactylus townsendi</name>
    <dbReference type="NCBI Taxonomy" id="933632"/>
    <lineage>
        <taxon>Eukaryota</taxon>
        <taxon>Metazoa</taxon>
        <taxon>Chordata</taxon>
        <taxon>Craniata</taxon>
        <taxon>Vertebrata</taxon>
        <taxon>Euteleostomi</taxon>
        <taxon>Lepidosauria</taxon>
        <taxon>Squamata</taxon>
        <taxon>Bifurcata</taxon>
        <taxon>Gekkota</taxon>
        <taxon>Sphaerodactylidae</taxon>
        <taxon>Sphaerodactylus</taxon>
    </lineage>
</organism>
<name>A0ACB8EC39_9SAUR</name>
<protein>
    <submittedName>
        <fullName evidence="1">Uncharacterized protein</fullName>
    </submittedName>
</protein>